<dbReference type="PANTHER" id="PTHR42085:SF2">
    <property type="entry name" value="F-BOX DOMAIN-CONTAINING PROTEIN"/>
    <property type="match status" value="1"/>
</dbReference>
<dbReference type="AlphaFoldDB" id="A0A8H3FRS7"/>
<comment type="caution">
    <text evidence="1">The sequence shown here is derived from an EMBL/GenBank/DDBJ whole genome shotgun (WGS) entry which is preliminary data.</text>
</comment>
<gene>
    <name evidence="1" type="ORF">IMSHALPRED_008349</name>
</gene>
<organism evidence="1 2">
    <name type="scientific">Imshaugia aleurites</name>
    <dbReference type="NCBI Taxonomy" id="172621"/>
    <lineage>
        <taxon>Eukaryota</taxon>
        <taxon>Fungi</taxon>
        <taxon>Dikarya</taxon>
        <taxon>Ascomycota</taxon>
        <taxon>Pezizomycotina</taxon>
        <taxon>Lecanoromycetes</taxon>
        <taxon>OSLEUM clade</taxon>
        <taxon>Lecanoromycetidae</taxon>
        <taxon>Lecanorales</taxon>
        <taxon>Lecanorineae</taxon>
        <taxon>Parmeliaceae</taxon>
        <taxon>Imshaugia</taxon>
    </lineage>
</organism>
<accession>A0A8H3FRS7</accession>
<keyword evidence="2" id="KW-1185">Reference proteome</keyword>
<reference evidence="1" key="1">
    <citation type="submission" date="2021-03" db="EMBL/GenBank/DDBJ databases">
        <authorList>
            <person name="Tagirdzhanova G."/>
        </authorList>
    </citation>
    <scope>NUCLEOTIDE SEQUENCE</scope>
</reference>
<dbReference type="Proteomes" id="UP000664534">
    <property type="component" value="Unassembled WGS sequence"/>
</dbReference>
<evidence type="ECO:0000313" key="2">
    <source>
        <dbReference type="Proteomes" id="UP000664534"/>
    </source>
</evidence>
<dbReference type="OrthoDB" id="5372935at2759"/>
<sequence>MQDIYYQSEFAPVPEESIVELPPMVPFHKQIPAFLSLPLELRLQIYDLCFFQDIQKYSTRTRKFLSEGDYPVKCHDFALLLVNHQIHDETAALAYAAQRRQLVQSHQTYYLSPTRLNPKSSKNWKWDLEGKWVWQPSCRSAKALAALRLPKLGLAFRCPYRAGVYSMSYPNKNLEDQIDALGAFFRSLVYHLRQKNATESIDIYLEGHNSEFLRCIFGASEELFVSRCFTRSRETQYEVTYISDDPQFVAYGEYIARNLGGKARIKAPEEVGRRFPADLSSRLHWWECEGFEE</sequence>
<name>A0A8H3FRS7_9LECA</name>
<proteinExistence type="predicted"/>
<evidence type="ECO:0000313" key="1">
    <source>
        <dbReference type="EMBL" id="CAF9931046.1"/>
    </source>
</evidence>
<protein>
    <recommendedName>
        <fullName evidence="3">F-box domain-containing protein</fullName>
    </recommendedName>
</protein>
<evidence type="ECO:0008006" key="3">
    <source>
        <dbReference type="Google" id="ProtNLM"/>
    </source>
</evidence>
<dbReference type="InterPro" id="IPR038883">
    <property type="entry name" value="AN11006-like"/>
</dbReference>
<dbReference type="PANTHER" id="PTHR42085">
    <property type="entry name" value="F-BOX DOMAIN-CONTAINING PROTEIN"/>
    <property type="match status" value="1"/>
</dbReference>
<dbReference type="EMBL" id="CAJPDT010000059">
    <property type="protein sequence ID" value="CAF9931046.1"/>
    <property type="molecule type" value="Genomic_DNA"/>
</dbReference>